<organism evidence="2 3">
    <name type="scientific">Tilletia horrida</name>
    <dbReference type="NCBI Taxonomy" id="155126"/>
    <lineage>
        <taxon>Eukaryota</taxon>
        <taxon>Fungi</taxon>
        <taxon>Dikarya</taxon>
        <taxon>Basidiomycota</taxon>
        <taxon>Ustilaginomycotina</taxon>
        <taxon>Exobasidiomycetes</taxon>
        <taxon>Tilletiales</taxon>
        <taxon>Tilletiaceae</taxon>
        <taxon>Tilletia</taxon>
    </lineage>
</organism>
<comment type="caution">
    <text evidence="2">The sequence shown here is derived from an EMBL/GenBank/DDBJ whole genome shotgun (WGS) entry which is preliminary data.</text>
</comment>
<gene>
    <name evidence="2" type="ORF">OC842_005475</name>
</gene>
<reference evidence="2" key="1">
    <citation type="journal article" date="2023" name="PhytoFront">
        <title>Draft Genome Resources of Seven Strains of Tilletia horrida, Causal Agent of Kernel Smut of Rice.</title>
        <authorList>
            <person name="Khanal S."/>
            <person name="Antony Babu S."/>
            <person name="Zhou X.G."/>
        </authorList>
    </citation>
    <scope>NUCLEOTIDE SEQUENCE</scope>
    <source>
        <strain evidence="2">TX3</strain>
    </source>
</reference>
<feature type="compositionally biased region" description="Basic and acidic residues" evidence="1">
    <location>
        <begin position="9"/>
        <end position="19"/>
    </location>
</feature>
<dbReference type="AlphaFoldDB" id="A0AAN6G7W7"/>
<protein>
    <submittedName>
        <fullName evidence="2">Uncharacterized protein</fullName>
    </submittedName>
</protein>
<sequence>MQTGNARMARKDVEKRDKTTTATTTIASRFVFDPSLQDPNSQDSPLYPMETPAPGVPHQRREELQHAPAGTATGTSKDPYTSNGSHDVPVHVSGRGQPQGKDPNMVGAGAKNFVGWGDNNYSGNTWGR</sequence>
<keyword evidence="3" id="KW-1185">Reference proteome</keyword>
<proteinExistence type="predicted"/>
<feature type="compositionally biased region" description="Polar residues" evidence="1">
    <location>
        <begin position="119"/>
        <end position="128"/>
    </location>
</feature>
<feature type="region of interest" description="Disordered" evidence="1">
    <location>
        <begin position="1"/>
        <end position="128"/>
    </location>
</feature>
<dbReference type="EMBL" id="JAPDMQ010000394">
    <property type="protein sequence ID" value="KAK0525538.1"/>
    <property type="molecule type" value="Genomic_DNA"/>
</dbReference>
<name>A0AAN6G7W7_9BASI</name>
<accession>A0AAN6G7W7</accession>
<evidence type="ECO:0000313" key="3">
    <source>
        <dbReference type="Proteomes" id="UP001176521"/>
    </source>
</evidence>
<dbReference type="Proteomes" id="UP001176521">
    <property type="component" value="Unassembled WGS sequence"/>
</dbReference>
<evidence type="ECO:0000256" key="1">
    <source>
        <dbReference type="SAM" id="MobiDB-lite"/>
    </source>
</evidence>
<evidence type="ECO:0000313" key="2">
    <source>
        <dbReference type="EMBL" id="KAK0525538.1"/>
    </source>
</evidence>
<feature type="compositionally biased region" description="Polar residues" evidence="1">
    <location>
        <begin position="72"/>
        <end position="85"/>
    </location>
</feature>